<dbReference type="EMBL" id="VJXX01000001">
    <property type="protein sequence ID" value="MPY10579.1"/>
    <property type="molecule type" value="Genomic_DNA"/>
</dbReference>
<dbReference type="InterPro" id="IPR036514">
    <property type="entry name" value="SGNH_hydro_sf"/>
</dbReference>
<evidence type="ECO:0000256" key="2">
    <source>
        <dbReference type="PIRSR" id="PIRSR637460-2"/>
    </source>
</evidence>
<proteinExistence type="predicted"/>
<keyword evidence="5" id="KW-0378">Hydrolase</keyword>
<feature type="chain" id="PRO_5030804732" evidence="3">
    <location>
        <begin position="29"/>
        <end position="350"/>
    </location>
</feature>
<protein>
    <submittedName>
        <fullName evidence="5">SGNH/GDSL hydrolase family protein</fullName>
    </submittedName>
</protein>
<evidence type="ECO:0000256" key="1">
    <source>
        <dbReference type="PIRSR" id="PIRSR637460-1"/>
    </source>
</evidence>
<feature type="domain" description="SGNH hydrolase-type esterase" evidence="4">
    <location>
        <begin position="35"/>
        <end position="253"/>
    </location>
</feature>
<evidence type="ECO:0000313" key="6">
    <source>
        <dbReference type="Proteomes" id="UP000326464"/>
    </source>
</evidence>
<keyword evidence="2" id="KW-1015">Disulfide bond</keyword>
<feature type="disulfide bond" evidence="2">
    <location>
        <begin position="121"/>
        <end position="130"/>
    </location>
</feature>
<sequence length="350" mass="35967">MTIPRFRPALAALALLAAVVLPAPPASAAGASYVALGDSYSSGTGTRAYLADGTACQRSVYAYPSLIASARGYALNLRACSGATISDVAATQLGALTPTTAYVSLSVGGNDAAFVSVLTECAKPAWMSNCTAAVDRAQAIITDQLPGRLASLYGQIRARAPRAAVTIAGYPRIFNGEDCNAATWFSPAEESRLNAMADLLNRTTAAAAATAGFAFRDPAPAFTGHAVCDDVEWLNGLSSPISDSYHPNRTGHASGYAPLMGAALTGASVAVTRETLQSAEAAAPALTEQQAAYSATDRRIRPEEFVLPDLKSRSARAAAARAGVDLADPASIARADRAAEAAQAAQARER</sequence>
<dbReference type="GO" id="GO:0019433">
    <property type="term" value="P:triglyceride catabolic process"/>
    <property type="evidence" value="ECO:0007669"/>
    <property type="project" value="TreeGrafter"/>
</dbReference>
<dbReference type="AlphaFoldDB" id="A0A7X1NPM5"/>
<feature type="active site" description="Nucleophile" evidence="1">
    <location>
        <position position="39"/>
    </location>
</feature>
<comment type="caution">
    <text evidence="5">The sequence shown here is derived from an EMBL/GenBank/DDBJ whole genome shotgun (WGS) entry which is preliminary data.</text>
</comment>
<dbReference type="InterPro" id="IPR013830">
    <property type="entry name" value="SGNH_hydro"/>
</dbReference>
<dbReference type="Proteomes" id="UP000326464">
    <property type="component" value="Unassembled WGS sequence"/>
</dbReference>
<dbReference type="OrthoDB" id="5503950at2"/>
<evidence type="ECO:0000313" key="5">
    <source>
        <dbReference type="EMBL" id="MPY10579.1"/>
    </source>
</evidence>
<keyword evidence="6" id="KW-1185">Reference proteome</keyword>
<name>A0A7X1NPM5_9MICC</name>
<dbReference type="Pfam" id="PF13472">
    <property type="entry name" value="Lipase_GDSL_2"/>
    <property type="match status" value="1"/>
</dbReference>
<dbReference type="PANTHER" id="PTHR37981">
    <property type="entry name" value="LIPASE 2"/>
    <property type="match status" value="1"/>
</dbReference>
<gene>
    <name evidence="5" type="ORF">FNH21_07550</name>
</gene>
<keyword evidence="3" id="KW-0732">Signal</keyword>
<feature type="signal peptide" evidence="3">
    <location>
        <begin position="1"/>
        <end position="28"/>
    </location>
</feature>
<dbReference type="RefSeq" id="WP_152813515.1">
    <property type="nucleotide sequence ID" value="NZ_VJXX01000001.1"/>
</dbReference>
<dbReference type="Gene3D" id="3.40.50.1110">
    <property type="entry name" value="SGNH hydrolase"/>
    <property type="match status" value="1"/>
</dbReference>
<organism evidence="5 6">
    <name type="scientific">Arthrobacter bussei</name>
    <dbReference type="NCBI Taxonomy" id="2594179"/>
    <lineage>
        <taxon>Bacteria</taxon>
        <taxon>Bacillati</taxon>
        <taxon>Actinomycetota</taxon>
        <taxon>Actinomycetes</taxon>
        <taxon>Micrococcales</taxon>
        <taxon>Micrococcaceae</taxon>
        <taxon>Arthrobacter</taxon>
    </lineage>
</organism>
<dbReference type="CDD" id="cd01823">
    <property type="entry name" value="SEST_like"/>
    <property type="match status" value="1"/>
</dbReference>
<dbReference type="PANTHER" id="PTHR37981:SF1">
    <property type="entry name" value="SGNH HYDROLASE-TYPE ESTERASE DOMAIN-CONTAINING PROTEIN"/>
    <property type="match status" value="1"/>
</dbReference>
<reference evidence="6" key="1">
    <citation type="submission" date="2019-07" db="EMBL/GenBank/DDBJ databases">
        <title>Arthrobacter KR32 sp. nov., isolated from mountain cheese made of cows milk.</title>
        <authorList>
            <person name="Flegler A."/>
        </authorList>
    </citation>
    <scope>NUCLEOTIDE SEQUENCE [LARGE SCALE GENOMIC DNA]</scope>
    <source>
        <strain evidence="6">KR32</strain>
    </source>
</reference>
<feature type="disulfide bond" evidence="2">
    <location>
        <begin position="56"/>
        <end position="80"/>
    </location>
</feature>
<dbReference type="InterPro" id="IPR037460">
    <property type="entry name" value="SEST-like"/>
</dbReference>
<dbReference type="SUPFAM" id="SSF52266">
    <property type="entry name" value="SGNH hydrolase"/>
    <property type="match status" value="1"/>
</dbReference>
<evidence type="ECO:0000256" key="3">
    <source>
        <dbReference type="SAM" id="SignalP"/>
    </source>
</evidence>
<feature type="active site" evidence="1">
    <location>
        <position position="246"/>
    </location>
</feature>
<evidence type="ECO:0000259" key="4">
    <source>
        <dbReference type="Pfam" id="PF13472"/>
    </source>
</evidence>
<accession>A0A7X1NPM5</accession>
<dbReference type="GO" id="GO:0004806">
    <property type="term" value="F:triacylglycerol lipase activity"/>
    <property type="evidence" value="ECO:0007669"/>
    <property type="project" value="TreeGrafter"/>
</dbReference>